<accession>A0AAW7XP27</accession>
<proteinExistence type="inferred from homology"/>
<keyword evidence="9 15" id="KW-0663">Pyridoxal phosphate</keyword>
<comment type="caution">
    <text evidence="17">The sequence shown here is derived from an EMBL/GenBank/DDBJ whole genome shotgun (WGS) entry which is preliminary data.</text>
</comment>
<evidence type="ECO:0000256" key="2">
    <source>
        <dbReference type="ARBA" id="ARBA00001933"/>
    </source>
</evidence>
<keyword evidence="6 14" id="KW-0004">4Fe-4S</keyword>
<keyword evidence="10" id="KW-0408">Iron</keyword>
<comment type="catalytic activity">
    <reaction evidence="1">
        <text>L-lysine = D-beta-lysine</text>
        <dbReference type="Rhea" id="RHEA:44148"/>
        <dbReference type="ChEBI" id="CHEBI:32551"/>
        <dbReference type="ChEBI" id="CHEBI:84138"/>
    </reaction>
</comment>
<comment type="similarity">
    <text evidence="4">Belongs to the radical SAM superfamily. KamA family.</text>
</comment>
<evidence type="ECO:0000313" key="18">
    <source>
        <dbReference type="Proteomes" id="UP001169862"/>
    </source>
</evidence>
<evidence type="ECO:0000256" key="12">
    <source>
        <dbReference type="ARBA" id="ARBA00023235"/>
    </source>
</evidence>
<dbReference type="Proteomes" id="UP001169862">
    <property type="component" value="Unassembled WGS sequence"/>
</dbReference>
<evidence type="ECO:0000256" key="14">
    <source>
        <dbReference type="PIRSR" id="PIRSR004911-1"/>
    </source>
</evidence>
<comment type="cofactor">
    <cofactor evidence="3">
        <name>[4Fe-4S] cluster</name>
        <dbReference type="ChEBI" id="CHEBI:49883"/>
    </cofactor>
</comment>
<evidence type="ECO:0000256" key="3">
    <source>
        <dbReference type="ARBA" id="ARBA00001966"/>
    </source>
</evidence>
<keyword evidence="7" id="KW-0949">S-adenosyl-L-methionine</keyword>
<gene>
    <name evidence="17" type="primary">epmB</name>
    <name evidence="17" type="ORF">Q4490_15920</name>
</gene>
<evidence type="ECO:0000256" key="5">
    <source>
        <dbReference type="ARBA" id="ARBA00022363"/>
    </source>
</evidence>
<keyword evidence="8 14" id="KW-0479">Metal-binding</keyword>
<dbReference type="SFLD" id="SFLDS00029">
    <property type="entry name" value="Radical_SAM"/>
    <property type="match status" value="1"/>
</dbReference>
<dbReference type="EMBL" id="JAUOPG010000012">
    <property type="protein sequence ID" value="MDO6455059.1"/>
    <property type="molecule type" value="Genomic_DNA"/>
</dbReference>
<dbReference type="NCBIfam" id="TIGR00238">
    <property type="entry name" value="KamA family radical SAM protein"/>
    <property type="match status" value="1"/>
</dbReference>
<feature type="domain" description="Radical SAM core" evidence="16">
    <location>
        <begin position="103"/>
        <end position="326"/>
    </location>
</feature>
<organism evidence="17 18">
    <name type="scientific">Neptunomonas phycophila</name>
    <dbReference type="NCBI Taxonomy" id="1572645"/>
    <lineage>
        <taxon>Bacteria</taxon>
        <taxon>Pseudomonadati</taxon>
        <taxon>Pseudomonadota</taxon>
        <taxon>Gammaproteobacteria</taxon>
        <taxon>Oceanospirillales</taxon>
        <taxon>Oceanospirillaceae</taxon>
        <taxon>Neptunomonas</taxon>
    </lineage>
</organism>
<protein>
    <recommendedName>
        <fullName evidence="5">L-lysine 2,3-aminomutase</fullName>
    </recommendedName>
    <alternativeName>
        <fullName evidence="13">EF-P post-translational modification enzyme B</fullName>
    </alternativeName>
</protein>
<comment type="cofactor">
    <cofactor evidence="2 15">
        <name>pyridoxal 5'-phosphate</name>
        <dbReference type="ChEBI" id="CHEBI:597326"/>
    </cofactor>
</comment>
<evidence type="ECO:0000256" key="10">
    <source>
        <dbReference type="ARBA" id="ARBA00023004"/>
    </source>
</evidence>
<dbReference type="SUPFAM" id="SSF102114">
    <property type="entry name" value="Radical SAM enzymes"/>
    <property type="match status" value="1"/>
</dbReference>
<evidence type="ECO:0000256" key="11">
    <source>
        <dbReference type="ARBA" id="ARBA00023014"/>
    </source>
</evidence>
<dbReference type="PANTHER" id="PTHR30538:SF1">
    <property type="entry name" value="L-LYSINE 2,3-AMINOMUTASE"/>
    <property type="match status" value="1"/>
</dbReference>
<dbReference type="Pfam" id="PF04055">
    <property type="entry name" value="Radical_SAM"/>
    <property type="match status" value="1"/>
</dbReference>
<evidence type="ECO:0000259" key="16">
    <source>
        <dbReference type="PROSITE" id="PS51918"/>
    </source>
</evidence>
<dbReference type="GO" id="GO:0051539">
    <property type="term" value="F:4 iron, 4 sulfur cluster binding"/>
    <property type="evidence" value="ECO:0007669"/>
    <property type="project" value="UniProtKB-KW"/>
</dbReference>
<dbReference type="InterPro" id="IPR013785">
    <property type="entry name" value="Aldolase_TIM"/>
</dbReference>
<evidence type="ECO:0000256" key="1">
    <source>
        <dbReference type="ARBA" id="ARBA00001352"/>
    </source>
</evidence>
<evidence type="ECO:0000256" key="6">
    <source>
        <dbReference type="ARBA" id="ARBA00022485"/>
    </source>
</evidence>
<dbReference type="AlphaFoldDB" id="A0AAW7XP27"/>
<dbReference type="PIRSF" id="PIRSF004911">
    <property type="entry name" value="DUF160"/>
    <property type="match status" value="1"/>
</dbReference>
<dbReference type="SFLD" id="SFLDF00314">
    <property type="entry name" value="L-lysine_2_3-aminomutase_(yjeK"/>
    <property type="match status" value="1"/>
</dbReference>
<keyword evidence="12" id="KW-0413">Isomerase</keyword>
<dbReference type="GO" id="GO:0046872">
    <property type="term" value="F:metal ion binding"/>
    <property type="evidence" value="ECO:0007669"/>
    <property type="project" value="UniProtKB-KW"/>
</dbReference>
<evidence type="ECO:0000256" key="15">
    <source>
        <dbReference type="PIRSR" id="PIRSR603739-50"/>
    </source>
</evidence>
<feature type="binding site" evidence="14">
    <location>
        <position position="124"/>
    </location>
    <ligand>
        <name>[4Fe-4S] cluster</name>
        <dbReference type="ChEBI" id="CHEBI:49883"/>
        <note>4Fe-4S-S-AdoMet</note>
    </ligand>
</feature>
<dbReference type="InterPro" id="IPR007197">
    <property type="entry name" value="rSAM"/>
</dbReference>
<evidence type="ECO:0000256" key="4">
    <source>
        <dbReference type="ARBA" id="ARBA00008703"/>
    </source>
</evidence>
<dbReference type="InterPro" id="IPR058240">
    <property type="entry name" value="rSAM_sf"/>
</dbReference>
<dbReference type="CDD" id="cd01335">
    <property type="entry name" value="Radical_SAM"/>
    <property type="match status" value="1"/>
</dbReference>
<evidence type="ECO:0000313" key="17">
    <source>
        <dbReference type="EMBL" id="MDO6455059.1"/>
    </source>
</evidence>
<dbReference type="PROSITE" id="PS51918">
    <property type="entry name" value="RADICAL_SAM"/>
    <property type="match status" value="1"/>
</dbReference>
<evidence type="ECO:0000256" key="9">
    <source>
        <dbReference type="ARBA" id="ARBA00022898"/>
    </source>
</evidence>
<keyword evidence="11 14" id="KW-0411">Iron-sulfur</keyword>
<evidence type="ECO:0000256" key="7">
    <source>
        <dbReference type="ARBA" id="ARBA00022691"/>
    </source>
</evidence>
<dbReference type="InterPro" id="IPR022462">
    <property type="entry name" value="EpmB"/>
</dbReference>
<sequence>MISLHNLAEFDWQTHLKQAVTRLDTLLEAVELTANDVDISEEAARSFALKVPLTYLARIKKGDPNDPLLLQVLPQKAEMESFPGYSHDPLAEMVSNPAPGLIHKYQGRVLFIVSGACAINCRYCFRRHFPYEDQQLSGDQWQQVLTYLRNDPSVSEVIFSGGDPLATSDNRLDRMISDLEAIPHLERLRIHTRLPVVIPQRVTDQLAQRLAQSRFKTVCVLHINHPNEIDDAVGQATLKLRDARVTVLNQAVLLKNINDNAAILHQLSLRLFDYAILPYYLFLLDKVEGAAHFDIDDEAAASLVRQLQATLPGYLVPRLAREVPGKPSKTWIAF</sequence>
<evidence type="ECO:0000256" key="13">
    <source>
        <dbReference type="ARBA" id="ARBA00030756"/>
    </source>
</evidence>
<dbReference type="Gene3D" id="3.20.20.70">
    <property type="entry name" value="Aldolase class I"/>
    <property type="match status" value="1"/>
</dbReference>
<dbReference type="RefSeq" id="WP_303551961.1">
    <property type="nucleotide sequence ID" value="NZ_JAUOPG010000012.1"/>
</dbReference>
<reference evidence="17" key="1">
    <citation type="submission" date="2023-07" db="EMBL/GenBank/DDBJ databases">
        <title>Genome content predicts the carbon catabolic preferences of heterotrophic bacteria.</title>
        <authorList>
            <person name="Gralka M."/>
        </authorList>
    </citation>
    <scope>NUCLEOTIDE SEQUENCE</scope>
    <source>
        <strain evidence="17">I2M16</strain>
    </source>
</reference>
<dbReference type="InterPro" id="IPR003739">
    <property type="entry name" value="Lys_aminomutase/Glu_NH3_mut"/>
</dbReference>
<dbReference type="SFLD" id="SFLDG01070">
    <property type="entry name" value="PLP-dependent"/>
    <property type="match status" value="1"/>
</dbReference>
<feature type="binding site" evidence="14">
    <location>
        <position position="117"/>
    </location>
    <ligand>
        <name>[4Fe-4S] cluster</name>
        <dbReference type="ChEBI" id="CHEBI:49883"/>
        <note>4Fe-4S-S-AdoMet</note>
    </ligand>
</feature>
<name>A0AAW7XP27_9GAMM</name>
<dbReference type="GO" id="GO:0016853">
    <property type="term" value="F:isomerase activity"/>
    <property type="evidence" value="ECO:0007669"/>
    <property type="project" value="UniProtKB-KW"/>
</dbReference>
<evidence type="ECO:0000256" key="8">
    <source>
        <dbReference type="ARBA" id="ARBA00022723"/>
    </source>
</evidence>
<feature type="binding site" evidence="14">
    <location>
        <position position="121"/>
    </location>
    <ligand>
        <name>[4Fe-4S] cluster</name>
        <dbReference type="ChEBI" id="CHEBI:49883"/>
        <note>4Fe-4S-S-AdoMet</note>
    </ligand>
</feature>
<feature type="modified residue" description="N6-(pyridoxal phosphate)lysine" evidence="15">
    <location>
        <position position="329"/>
    </location>
</feature>
<dbReference type="PANTHER" id="PTHR30538">
    <property type="entry name" value="LYSINE 2,3-AMINOMUTASE-RELATED"/>
    <property type="match status" value="1"/>
</dbReference>
<dbReference type="NCBIfam" id="TIGR03821">
    <property type="entry name" value="EFP_modif_epmB"/>
    <property type="match status" value="1"/>
</dbReference>